<gene>
    <name evidence="2" type="ORF">CFBP5507_15045</name>
</gene>
<evidence type="ECO:0000313" key="3">
    <source>
        <dbReference type="Proteomes" id="UP000298735"/>
    </source>
</evidence>
<organism evidence="2 3">
    <name type="scientific">Agrobacterium salinitolerans</name>
    <dbReference type="NCBI Taxonomy" id="1183413"/>
    <lineage>
        <taxon>Bacteria</taxon>
        <taxon>Pseudomonadati</taxon>
        <taxon>Pseudomonadota</taxon>
        <taxon>Alphaproteobacteria</taxon>
        <taxon>Hyphomicrobiales</taxon>
        <taxon>Rhizobiaceae</taxon>
        <taxon>Rhizobium/Agrobacterium group</taxon>
        <taxon>Agrobacterium</taxon>
    </lineage>
</organism>
<dbReference type="CDD" id="cd05644">
    <property type="entry name" value="M28_like"/>
    <property type="match status" value="1"/>
</dbReference>
<dbReference type="InterPro" id="IPR032589">
    <property type="entry name" value="DUF4910"/>
</dbReference>
<dbReference type="Pfam" id="PF16221">
    <property type="entry name" value="HTH_47"/>
    <property type="match status" value="1"/>
</dbReference>
<accession>A0A4Z1QPM4</accession>
<keyword evidence="1" id="KW-0862">Zinc</keyword>
<dbReference type="InterPro" id="IPR032622">
    <property type="entry name" value="UCP01524_HTH"/>
</dbReference>
<dbReference type="SUPFAM" id="SSF53187">
    <property type="entry name" value="Zn-dependent exopeptidases"/>
    <property type="match status" value="1"/>
</dbReference>
<dbReference type="Gene3D" id="3.50.30.90">
    <property type="match status" value="1"/>
</dbReference>
<dbReference type="AlphaFoldDB" id="A0A4Z1QPM4"/>
<feature type="binding site" evidence="1">
    <location>
        <position position="195"/>
    </location>
    <ligand>
        <name>Zn(2+)</name>
        <dbReference type="ChEBI" id="CHEBI:29105"/>
    </ligand>
</feature>
<keyword evidence="1" id="KW-0479">Metal-binding</keyword>
<dbReference type="InterPro" id="IPR012353">
    <property type="entry name" value="UCP015244"/>
</dbReference>
<dbReference type="GO" id="GO:0046872">
    <property type="term" value="F:metal ion binding"/>
    <property type="evidence" value="ECO:0007669"/>
    <property type="project" value="UniProtKB-KW"/>
</dbReference>
<evidence type="ECO:0000256" key="1">
    <source>
        <dbReference type="PIRSR" id="PIRSR015244-50"/>
    </source>
</evidence>
<comment type="cofactor">
    <cofactor evidence="1">
        <name>Zn(2+)</name>
        <dbReference type="ChEBI" id="CHEBI:29105"/>
    </cofactor>
    <text evidence="1">Binds 1 zinc ion per subunit.</text>
</comment>
<proteinExistence type="predicted"/>
<feature type="binding site" evidence="1">
    <location>
        <position position="332"/>
    </location>
    <ligand>
        <name>Zn(2+)</name>
        <dbReference type="ChEBI" id="CHEBI:29105"/>
    </ligand>
</feature>
<dbReference type="RefSeq" id="WP_137411245.1">
    <property type="nucleotide sequence ID" value="NZ_CP109969.1"/>
</dbReference>
<dbReference type="InterPro" id="IPR036388">
    <property type="entry name" value="WH-like_DNA-bd_sf"/>
</dbReference>
<protein>
    <submittedName>
        <fullName evidence="2">DUF4910 domain-containing protein</fullName>
    </submittedName>
</protein>
<dbReference type="InterPro" id="IPR032610">
    <property type="entry name" value="DUF2172"/>
</dbReference>
<dbReference type="Gene3D" id="3.40.630.10">
    <property type="entry name" value="Zn peptidases"/>
    <property type="match status" value="1"/>
</dbReference>
<name>A0A4Z1QPM4_9HYPH</name>
<evidence type="ECO:0000313" key="2">
    <source>
        <dbReference type="EMBL" id="UYZ09037.1"/>
    </source>
</evidence>
<dbReference type="Gene3D" id="1.10.10.10">
    <property type="entry name" value="Winged helix-like DNA-binding domain superfamily/Winged helix DNA-binding domain"/>
    <property type="match status" value="1"/>
</dbReference>
<dbReference type="Pfam" id="PF16254">
    <property type="entry name" value="DUF4910"/>
    <property type="match status" value="1"/>
</dbReference>
<dbReference type="Proteomes" id="UP000298735">
    <property type="component" value="Chromosome Linear"/>
</dbReference>
<reference evidence="2" key="1">
    <citation type="submission" date="2022-10" db="EMBL/GenBank/DDBJ databases">
        <title>Complete genome sequence of Agrobacterium salinitolerans CFBP5507.</title>
        <authorList>
            <person name="Tchabashvili S."/>
            <person name="Yen H.-C."/>
            <person name="Haryono M."/>
            <person name="Lin Y.-C."/>
            <person name="Lai E.-M."/>
            <person name="Kuo C.-H."/>
        </authorList>
    </citation>
    <scope>NUCLEOTIDE SEQUENCE</scope>
    <source>
        <strain evidence="2">CFBP5507</strain>
    </source>
</reference>
<feature type="binding site" evidence="1">
    <location>
        <position position="201"/>
    </location>
    <ligand>
        <name>Zn(2+)</name>
        <dbReference type="ChEBI" id="CHEBI:29105"/>
    </ligand>
</feature>
<dbReference type="PIRSF" id="PIRSF015244">
    <property type="entry name" value="UCP015244"/>
    <property type="match status" value="1"/>
</dbReference>
<dbReference type="Pfam" id="PF09940">
    <property type="entry name" value="DUF2172"/>
    <property type="match status" value="1"/>
</dbReference>
<sequence length="447" mass="49861">MGKMEPGARLTGEAWREDGMGQTIHDLASRLFPICRSITGKGVCDTIDILRDYIDIEQRAVPSGTRVFDWTVPQEWVVRDAYVKNAAGRKVIDFQMSNLHLMNYSIPQRRSMPLAELQAHIYTLPAQPDLIPYKTAYYTDAWGFCMSHHEFLKLEEGDYEVVIDTEKVSGNLYYGEYLHVGQSTKEVLLFAHICHPSLANDNCSGLALLTCLAAGLKSRSTYYSYRFVFAPGTIGSLSWLARNEDGISNIAHGLVVSCIGDGGGPNYKRSRRGDALIDRIAACTRCGADRKHLAIADFIPYGYDERQFCSPGFNLPVGLLQRSAFGTFPEYHTSADNLEFIRPEHLDSSFWMIMDMIEALEGNWTPLNLRPKCEPQLGKYGLFPAIGGHKTNDDRTMAYLWILNLADGTNSLLDIAERSKMPFADIASAAGRLLEAGLVSNLGFLTR</sequence>
<dbReference type="EMBL" id="CP109969">
    <property type="protein sequence ID" value="UYZ09037.1"/>
    <property type="molecule type" value="Genomic_DNA"/>
</dbReference>
<dbReference type="KEGG" id="asal:CFBP5507_15045"/>
<dbReference type="OrthoDB" id="9765654at2"/>